<name>A0A7H4LG30_WHEAT</name>
<accession>A0A7H4LG30</accession>
<gene>
    <name evidence="2" type="ORF">CAMPLR22A2D_LOCUS2178</name>
</gene>
<evidence type="ECO:0000313" key="2">
    <source>
        <dbReference type="EMBL" id="SPT17568.1"/>
    </source>
</evidence>
<evidence type="ECO:0000313" key="3">
    <source>
        <dbReference type="Proteomes" id="UP000280104"/>
    </source>
</evidence>
<proteinExistence type="predicted"/>
<evidence type="ECO:0000259" key="1">
    <source>
        <dbReference type="Pfam" id="PF03372"/>
    </source>
</evidence>
<sequence length="177" mass="19967">MCALFWNIRGFGHDGRRHQLIEYMHDEHIDIVAIQETTRMEFSLPELDRLSSHLFAWHWLPSSGSTGHSGGILLGVKDATFEVGSMDRGQFFVSMELFKWALNFKWEVIIVYGPTDHSRPTSFHEELHRKVSAASLLVVVGGDLTSFGSRTRSAIRMSNLRGCKCLMTALLTLGSAR</sequence>
<dbReference type="InterPro" id="IPR036691">
    <property type="entry name" value="Endo/exonu/phosph_ase_sf"/>
</dbReference>
<feature type="domain" description="Endonuclease/exonuclease/phosphatase" evidence="1">
    <location>
        <begin position="5"/>
        <end position="83"/>
    </location>
</feature>
<organism evidence="2 3">
    <name type="scientific">Triticum aestivum</name>
    <name type="common">Wheat</name>
    <dbReference type="NCBI Taxonomy" id="4565"/>
    <lineage>
        <taxon>Eukaryota</taxon>
        <taxon>Viridiplantae</taxon>
        <taxon>Streptophyta</taxon>
        <taxon>Embryophyta</taxon>
        <taxon>Tracheophyta</taxon>
        <taxon>Spermatophyta</taxon>
        <taxon>Magnoliopsida</taxon>
        <taxon>Liliopsida</taxon>
        <taxon>Poales</taxon>
        <taxon>Poaceae</taxon>
        <taxon>BOP clade</taxon>
        <taxon>Pooideae</taxon>
        <taxon>Triticodae</taxon>
        <taxon>Triticeae</taxon>
        <taxon>Triticinae</taxon>
        <taxon>Triticum</taxon>
    </lineage>
</organism>
<dbReference type="GO" id="GO:0003824">
    <property type="term" value="F:catalytic activity"/>
    <property type="evidence" value="ECO:0007669"/>
    <property type="project" value="InterPro"/>
</dbReference>
<reference evidence="2 3" key="1">
    <citation type="submission" date="2018-05" db="EMBL/GenBank/DDBJ databases">
        <authorList>
            <person name="Thind KAUR A."/>
        </authorList>
    </citation>
    <scope>NUCLEOTIDE SEQUENCE [LARGE SCALE GENOMIC DNA]</scope>
</reference>
<dbReference type="Proteomes" id="UP000280104">
    <property type="component" value="Chromosome II"/>
</dbReference>
<dbReference type="Gene3D" id="3.60.10.10">
    <property type="entry name" value="Endonuclease/exonuclease/phosphatase"/>
    <property type="match status" value="1"/>
</dbReference>
<dbReference type="AlphaFoldDB" id="A0A7H4LG30"/>
<dbReference type="SUPFAM" id="SSF56219">
    <property type="entry name" value="DNase I-like"/>
    <property type="match status" value="1"/>
</dbReference>
<protein>
    <recommendedName>
        <fullName evidence="1">Endonuclease/exonuclease/phosphatase domain-containing protein</fullName>
    </recommendedName>
</protein>
<dbReference type="Pfam" id="PF03372">
    <property type="entry name" value="Exo_endo_phos"/>
    <property type="match status" value="1"/>
</dbReference>
<dbReference type="InterPro" id="IPR005135">
    <property type="entry name" value="Endo/exonuclease/phosphatase"/>
</dbReference>
<dbReference type="EMBL" id="LS480641">
    <property type="protein sequence ID" value="SPT17568.1"/>
    <property type="molecule type" value="Genomic_DNA"/>
</dbReference>